<feature type="transmembrane region" description="Helical" evidence="1">
    <location>
        <begin position="75"/>
        <end position="98"/>
    </location>
</feature>
<dbReference type="Proteomes" id="UP000823749">
    <property type="component" value="Chromosome 8"/>
</dbReference>
<reference evidence="2" key="1">
    <citation type="submission" date="2020-08" db="EMBL/GenBank/DDBJ databases">
        <title>Plant Genome Project.</title>
        <authorList>
            <person name="Zhang R.-G."/>
        </authorList>
    </citation>
    <scope>NUCLEOTIDE SEQUENCE</scope>
    <source>
        <strain evidence="2">WSP0</strain>
        <tissue evidence="2">Leaf</tissue>
    </source>
</reference>
<dbReference type="AlphaFoldDB" id="A0AAV6J5I0"/>
<accession>A0AAV6J5I0</accession>
<keyword evidence="3" id="KW-1185">Reference proteome</keyword>
<comment type="caution">
    <text evidence="2">The sequence shown here is derived from an EMBL/GenBank/DDBJ whole genome shotgun (WGS) entry which is preliminary data.</text>
</comment>
<dbReference type="EMBL" id="JACTNZ010000008">
    <property type="protein sequence ID" value="KAG5534695.1"/>
    <property type="molecule type" value="Genomic_DNA"/>
</dbReference>
<evidence type="ECO:0000313" key="2">
    <source>
        <dbReference type="EMBL" id="KAG5534695.1"/>
    </source>
</evidence>
<keyword evidence="1" id="KW-1133">Transmembrane helix</keyword>
<proteinExistence type="predicted"/>
<sequence>MREQNQQQQTRVLHEMCSMILQILRSPPFPNPFDSSSSSSSLYRTTLPAVSSPSAFASLFLAISLALMMLGSVTFAIGFVLMPWVVGLVLLFCFVAVVSDLLELGRSILCPTASSKDVTGENLAISHVLKKFFTV</sequence>
<protein>
    <submittedName>
        <fullName evidence="2">Uncharacterized protein</fullName>
    </submittedName>
</protein>
<dbReference type="PANTHER" id="PTHR34781">
    <property type="entry name" value="TRANSMEMBRANE PROTEIN"/>
    <property type="match status" value="1"/>
</dbReference>
<evidence type="ECO:0000256" key="1">
    <source>
        <dbReference type="SAM" id="Phobius"/>
    </source>
</evidence>
<evidence type="ECO:0000313" key="3">
    <source>
        <dbReference type="Proteomes" id="UP000823749"/>
    </source>
</evidence>
<gene>
    <name evidence="2" type="ORF">RHGRI_022729</name>
</gene>
<keyword evidence="1" id="KW-0812">Transmembrane</keyword>
<keyword evidence="1" id="KW-0472">Membrane</keyword>
<feature type="transmembrane region" description="Helical" evidence="1">
    <location>
        <begin position="47"/>
        <end position="69"/>
    </location>
</feature>
<name>A0AAV6J5I0_9ERIC</name>
<dbReference type="PANTHER" id="PTHR34781:SF2">
    <property type="entry name" value="TRANSMEMBRANE PROTEIN"/>
    <property type="match status" value="1"/>
</dbReference>
<organism evidence="2 3">
    <name type="scientific">Rhododendron griersonianum</name>
    <dbReference type="NCBI Taxonomy" id="479676"/>
    <lineage>
        <taxon>Eukaryota</taxon>
        <taxon>Viridiplantae</taxon>
        <taxon>Streptophyta</taxon>
        <taxon>Embryophyta</taxon>
        <taxon>Tracheophyta</taxon>
        <taxon>Spermatophyta</taxon>
        <taxon>Magnoliopsida</taxon>
        <taxon>eudicotyledons</taxon>
        <taxon>Gunneridae</taxon>
        <taxon>Pentapetalae</taxon>
        <taxon>asterids</taxon>
        <taxon>Ericales</taxon>
        <taxon>Ericaceae</taxon>
        <taxon>Ericoideae</taxon>
        <taxon>Rhodoreae</taxon>
        <taxon>Rhododendron</taxon>
    </lineage>
</organism>